<dbReference type="InterPro" id="IPR043128">
    <property type="entry name" value="Rev_trsase/Diguanyl_cyclase"/>
</dbReference>
<organism evidence="2 3">
    <name type="scientific">Suillus plorans</name>
    <dbReference type="NCBI Taxonomy" id="116603"/>
    <lineage>
        <taxon>Eukaryota</taxon>
        <taxon>Fungi</taxon>
        <taxon>Dikarya</taxon>
        <taxon>Basidiomycota</taxon>
        <taxon>Agaricomycotina</taxon>
        <taxon>Agaricomycetes</taxon>
        <taxon>Agaricomycetidae</taxon>
        <taxon>Boletales</taxon>
        <taxon>Suillineae</taxon>
        <taxon>Suillaceae</taxon>
        <taxon>Suillus</taxon>
    </lineage>
</organism>
<dbReference type="InterPro" id="IPR041577">
    <property type="entry name" value="RT_RNaseH_2"/>
</dbReference>
<keyword evidence="3" id="KW-1185">Reference proteome</keyword>
<dbReference type="EMBL" id="JABBWE010000086">
    <property type="protein sequence ID" value="KAG1786931.1"/>
    <property type="molecule type" value="Genomic_DNA"/>
</dbReference>
<evidence type="ECO:0000313" key="2">
    <source>
        <dbReference type="EMBL" id="KAG1786931.1"/>
    </source>
</evidence>
<feature type="domain" description="Reverse transcriptase/retrotransposon-derived protein RNase H-like" evidence="1">
    <location>
        <begin position="26"/>
        <end position="74"/>
    </location>
</feature>
<dbReference type="SUPFAM" id="SSF56672">
    <property type="entry name" value="DNA/RNA polymerases"/>
    <property type="match status" value="1"/>
</dbReference>
<dbReference type="InterPro" id="IPR043502">
    <property type="entry name" value="DNA/RNA_pol_sf"/>
</dbReference>
<dbReference type="OrthoDB" id="3201810at2759"/>
<reference evidence="2" key="1">
    <citation type="journal article" date="2020" name="New Phytol.">
        <title>Comparative genomics reveals dynamic genome evolution in host specialist ectomycorrhizal fungi.</title>
        <authorList>
            <person name="Lofgren L.A."/>
            <person name="Nguyen N.H."/>
            <person name="Vilgalys R."/>
            <person name="Ruytinx J."/>
            <person name="Liao H.L."/>
            <person name="Branco S."/>
            <person name="Kuo A."/>
            <person name="LaButti K."/>
            <person name="Lipzen A."/>
            <person name="Andreopoulos W."/>
            <person name="Pangilinan J."/>
            <person name="Riley R."/>
            <person name="Hundley H."/>
            <person name="Na H."/>
            <person name="Barry K."/>
            <person name="Grigoriev I.V."/>
            <person name="Stajich J.E."/>
            <person name="Kennedy P.G."/>
        </authorList>
    </citation>
    <scope>NUCLEOTIDE SEQUENCE</scope>
    <source>
        <strain evidence="2">S12</strain>
    </source>
</reference>
<sequence length="74" mass="8136">LPNVAKHTLALTPLTTKAADKCFPDWTEEHQKSFDAIRELVISPHCLTTIDHDNPGENKLFLVCDASDYATGAV</sequence>
<proteinExistence type="predicted"/>
<dbReference type="Gene3D" id="3.30.70.270">
    <property type="match status" value="1"/>
</dbReference>
<dbReference type="Proteomes" id="UP000719766">
    <property type="component" value="Unassembled WGS sequence"/>
</dbReference>
<feature type="non-terminal residue" evidence="2">
    <location>
        <position position="74"/>
    </location>
</feature>
<protein>
    <recommendedName>
        <fullName evidence="1">Reverse transcriptase/retrotransposon-derived protein RNase H-like domain-containing protein</fullName>
    </recommendedName>
</protein>
<dbReference type="AlphaFoldDB" id="A0A9P7ACZ9"/>
<name>A0A9P7ACZ9_9AGAM</name>
<dbReference type="RefSeq" id="XP_041154327.1">
    <property type="nucleotide sequence ID" value="XM_041296475.1"/>
</dbReference>
<dbReference type="GeneID" id="64590239"/>
<comment type="caution">
    <text evidence="2">The sequence shown here is derived from an EMBL/GenBank/DDBJ whole genome shotgun (WGS) entry which is preliminary data.</text>
</comment>
<evidence type="ECO:0000259" key="1">
    <source>
        <dbReference type="Pfam" id="PF17919"/>
    </source>
</evidence>
<gene>
    <name evidence="2" type="ORF">HD556DRAFT_1206107</name>
</gene>
<dbReference type="Pfam" id="PF17919">
    <property type="entry name" value="RT_RNaseH_2"/>
    <property type="match status" value="1"/>
</dbReference>
<feature type="non-terminal residue" evidence="2">
    <location>
        <position position="1"/>
    </location>
</feature>
<accession>A0A9P7ACZ9</accession>
<evidence type="ECO:0000313" key="3">
    <source>
        <dbReference type="Proteomes" id="UP000719766"/>
    </source>
</evidence>